<dbReference type="Gene3D" id="3.40.50.720">
    <property type="entry name" value="NAD(P)-binding Rossmann-like Domain"/>
    <property type="match status" value="1"/>
</dbReference>
<proteinExistence type="predicted"/>
<gene>
    <name evidence="2" type="ORF">A2197_00390</name>
</gene>
<feature type="domain" description="Polysaccharide biosynthesis protein CapD-like" evidence="1">
    <location>
        <begin position="6"/>
        <end position="45"/>
    </location>
</feature>
<comment type="caution">
    <text evidence="2">The sequence shown here is derived from an EMBL/GenBank/DDBJ whole genome shotgun (WGS) entry which is preliminary data.</text>
</comment>
<evidence type="ECO:0000259" key="1">
    <source>
        <dbReference type="Pfam" id="PF02719"/>
    </source>
</evidence>
<accession>A0A1F8CN25</accession>
<evidence type="ECO:0000313" key="2">
    <source>
        <dbReference type="EMBL" id="OGM77651.1"/>
    </source>
</evidence>
<dbReference type="Proteomes" id="UP000178430">
    <property type="component" value="Unassembled WGS sequence"/>
</dbReference>
<organism evidence="2 3">
    <name type="scientific">Candidatus Woesebacteria bacterium RIFOXYA1_FULL_48_16</name>
    <dbReference type="NCBI Taxonomy" id="1802535"/>
    <lineage>
        <taxon>Bacteria</taxon>
        <taxon>Candidatus Woeseibacteriota</taxon>
    </lineage>
</organism>
<protein>
    <recommendedName>
        <fullName evidence="1">Polysaccharide biosynthesis protein CapD-like domain-containing protein</fullName>
    </recommendedName>
</protein>
<dbReference type="EMBL" id="MGHV01000049">
    <property type="protein sequence ID" value="OGM77651.1"/>
    <property type="molecule type" value="Genomic_DNA"/>
</dbReference>
<dbReference type="AlphaFoldDB" id="A0A1F8CN25"/>
<name>A0A1F8CN25_9BACT</name>
<evidence type="ECO:0000313" key="3">
    <source>
        <dbReference type="Proteomes" id="UP000178430"/>
    </source>
</evidence>
<dbReference type="Pfam" id="PF02719">
    <property type="entry name" value="Polysacc_synt_2"/>
    <property type="match status" value="1"/>
</dbReference>
<reference evidence="2 3" key="1">
    <citation type="journal article" date="2016" name="Nat. Commun.">
        <title>Thousands of microbial genomes shed light on interconnected biogeochemical processes in an aquifer system.</title>
        <authorList>
            <person name="Anantharaman K."/>
            <person name="Brown C.T."/>
            <person name="Hug L.A."/>
            <person name="Sharon I."/>
            <person name="Castelle C.J."/>
            <person name="Probst A.J."/>
            <person name="Thomas B.C."/>
            <person name="Singh A."/>
            <person name="Wilkins M.J."/>
            <person name="Karaoz U."/>
            <person name="Brodie E.L."/>
            <person name="Williams K.H."/>
            <person name="Hubbard S.S."/>
            <person name="Banfield J.F."/>
        </authorList>
    </citation>
    <scope>NUCLEOTIDE SEQUENCE [LARGE SCALE GENOMIC DNA]</scope>
</reference>
<dbReference type="InterPro" id="IPR003869">
    <property type="entry name" value="Polysac_CapD-like"/>
</dbReference>
<sequence length="89" mass="9909">MASVIAPDAELEVIGIRPGEKLHEIMLTQDESPRTDDLGWAYRVKPQEKTWGGPAYVGGSPIPSDWIYSSASAERLGESELRNMLFKFD</sequence>